<protein>
    <submittedName>
        <fullName evidence="1">Uncharacterized protein</fullName>
    </submittedName>
</protein>
<dbReference type="RefSeq" id="WP_146834072.1">
    <property type="nucleotide sequence ID" value="NZ_CP042476.1"/>
</dbReference>
<proteinExistence type="predicted"/>
<accession>A0A5B8YJQ5</accession>
<dbReference type="KEGG" id="anp:FK178_09505"/>
<dbReference type="PROSITE" id="PS51257">
    <property type="entry name" value="PROKAR_LIPOPROTEIN"/>
    <property type="match status" value="1"/>
</dbReference>
<organism evidence="1 2">
    <name type="scientific">Antarcticibacterium arcticum</name>
    <dbReference type="NCBI Taxonomy" id="2585771"/>
    <lineage>
        <taxon>Bacteria</taxon>
        <taxon>Pseudomonadati</taxon>
        <taxon>Bacteroidota</taxon>
        <taxon>Flavobacteriia</taxon>
        <taxon>Flavobacteriales</taxon>
        <taxon>Flavobacteriaceae</taxon>
        <taxon>Antarcticibacterium</taxon>
    </lineage>
</organism>
<dbReference type="AlphaFoldDB" id="A0A5B8YJQ5"/>
<name>A0A5B8YJQ5_9FLAO</name>
<sequence>MNLSHLKILILIFLPILILGCTVNDDDGTGDALPPVTTQGASTFGCKINGQVFLPKMKSCFLCGWPEEMRLSYFQSGNIYRLGINAYNDINGDVSMHLDLYLDEPLAVGVYELSESYIASIDKTWPNAATNINRKINGELINSSFGTNSEITGTLEILEYNISERFIAGIFQFQAINQQGKIVEISEGRFDMKIY</sequence>
<dbReference type="OrthoDB" id="881763at2"/>
<dbReference type="EMBL" id="CP042476">
    <property type="protein sequence ID" value="QED37945.1"/>
    <property type="molecule type" value="Genomic_DNA"/>
</dbReference>
<evidence type="ECO:0000313" key="1">
    <source>
        <dbReference type="EMBL" id="QED37945.1"/>
    </source>
</evidence>
<dbReference type="Proteomes" id="UP000321954">
    <property type="component" value="Chromosome"/>
</dbReference>
<reference evidence="1 2" key="1">
    <citation type="submission" date="2019-08" db="EMBL/GenBank/DDBJ databases">
        <title>Antarcticibacterium arcticum sp. nov., a bacterium isolated from marine sediment of the Canadian Beaufort Sea.</title>
        <authorList>
            <person name="Lee Y.M."/>
            <person name="Baek K."/>
            <person name="Lee D.-H."/>
            <person name="Shin S.C."/>
            <person name="Jin Y.K."/>
            <person name="Park Y."/>
        </authorList>
    </citation>
    <scope>NUCLEOTIDE SEQUENCE [LARGE SCALE GENOMIC DNA]</scope>
    <source>
        <strain evidence="1 2">PAMC 28998</strain>
    </source>
</reference>
<gene>
    <name evidence="1" type="ORF">FK178_09505</name>
</gene>
<keyword evidence="2" id="KW-1185">Reference proteome</keyword>
<evidence type="ECO:0000313" key="2">
    <source>
        <dbReference type="Proteomes" id="UP000321954"/>
    </source>
</evidence>